<dbReference type="AlphaFoldDB" id="A0A853IJR4"/>
<keyword evidence="1" id="KW-0472">Membrane</keyword>
<accession>A0A853IJR4</accession>
<organism evidence="2 3">
    <name type="scientific">Spartinivicinus marinus</name>
    <dbReference type="NCBI Taxonomy" id="2994442"/>
    <lineage>
        <taxon>Bacteria</taxon>
        <taxon>Pseudomonadati</taxon>
        <taxon>Pseudomonadota</taxon>
        <taxon>Gammaproteobacteria</taxon>
        <taxon>Oceanospirillales</taxon>
        <taxon>Zooshikellaceae</taxon>
        <taxon>Spartinivicinus</taxon>
    </lineage>
</organism>
<keyword evidence="3" id="KW-1185">Reference proteome</keyword>
<evidence type="ECO:0000313" key="3">
    <source>
        <dbReference type="Proteomes" id="UP000569732"/>
    </source>
</evidence>
<dbReference type="Proteomes" id="UP000569732">
    <property type="component" value="Unassembled WGS sequence"/>
</dbReference>
<feature type="transmembrane region" description="Helical" evidence="1">
    <location>
        <begin position="47"/>
        <end position="69"/>
    </location>
</feature>
<comment type="caution">
    <text evidence="2">The sequence shown here is derived from an EMBL/GenBank/DDBJ whole genome shotgun (WGS) entry which is preliminary data.</text>
</comment>
<sequence>MKKLFIEVFGILLGMLSVVYTVSIIHMDMRQAYYQETGILPEMDPRLNVTIAVFLAVFALIAVGLTELVRLWVFESRMLEFKAAVLFGLISVSFIPCMFFIPELGWFGLLGVQIVCMGLFYYFLRRFCIEKPLSKLVK</sequence>
<feature type="transmembrane region" description="Helical" evidence="1">
    <location>
        <begin position="107"/>
        <end position="124"/>
    </location>
</feature>
<feature type="transmembrane region" description="Helical" evidence="1">
    <location>
        <begin position="7"/>
        <end position="27"/>
    </location>
</feature>
<evidence type="ECO:0000256" key="1">
    <source>
        <dbReference type="SAM" id="Phobius"/>
    </source>
</evidence>
<feature type="transmembrane region" description="Helical" evidence="1">
    <location>
        <begin position="81"/>
        <end position="101"/>
    </location>
</feature>
<dbReference type="EMBL" id="JACCKB010000031">
    <property type="protein sequence ID" value="NYZ67886.1"/>
    <property type="molecule type" value="Genomic_DNA"/>
</dbReference>
<dbReference type="RefSeq" id="WP_180569905.1">
    <property type="nucleotide sequence ID" value="NZ_JACCKB010000031.1"/>
</dbReference>
<name>A0A853IJR4_9GAMM</name>
<keyword evidence="1" id="KW-0812">Transmembrane</keyword>
<gene>
    <name evidence="2" type="ORF">H0A36_17870</name>
</gene>
<proteinExistence type="predicted"/>
<protein>
    <submittedName>
        <fullName evidence="2">Uncharacterized protein</fullName>
    </submittedName>
</protein>
<evidence type="ECO:0000313" key="2">
    <source>
        <dbReference type="EMBL" id="NYZ67886.1"/>
    </source>
</evidence>
<keyword evidence="1" id="KW-1133">Transmembrane helix</keyword>
<reference evidence="2 3" key="1">
    <citation type="submission" date="2020-07" db="EMBL/GenBank/DDBJ databases">
        <title>Endozoicomonas sp. nov., isolated from sediment.</title>
        <authorList>
            <person name="Gu T."/>
        </authorList>
    </citation>
    <scope>NUCLEOTIDE SEQUENCE [LARGE SCALE GENOMIC DNA]</scope>
    <source>
        <strain evidence="2 3">SM1973</strain>
    </source>
</reference>